<dbReference type="SUPFAM" id="SSF89550">
    <property type="entry name" value="PHP domain-like"/>
    <property type="match status" value="1"/>
</dbReference>
<sequence length="283" mass="31888">MPDTRYQPIDLHTHSTASDGQLTPIELVQLAHQEGVQMFALTDHDTTSGLKQARNTANSLGMTFINGCELSVAWKKIPLHMVALGFEEDCAIIGKWTKKNQTVRLERGRQIADLLSKKGLPDLFDKAIEEAGGSQLGRPHFAKVMVREGIVKDTNKAFDHYLNNKKLGQIRDVWPQLEEIMPELTASKCELVLAHPKRYPLTVTKLKSVLQDFSKLGGSAIEVASGNERPDHVRFLERLSREFGFKASVGSDYHGPFGPWTQVGRFTQVHEQEISPIWYQWQT</sequence>
<evidence type="ECO:0000313" key="3">
    <source>
        <dbReference type="Proteomes" id="UP000598488"/>
    </source>
</evidence>
<reference evidence="2 3" key="1">
    <citation type="submission" date="2020-12" db="EMBL/GenBank/DDBJ databases">
        <title>Comparative genome analysis of fungal antagonists Marinomonas ostreistagni 398 and M. spartinae 468.</title>
        <authorList>
            <person name="Fields J.L."/>
            <person name="Mavrodi O.V."/>
            <person name="Biber P.D."/>
            <person name="Indest K.J."/>
            <person name="Mavrodi D.V."/>
        </authorList>
    </citation>
    <scope>NUCLEOTIDE SEQUENCE [LARGE SCALE GENOMIC DNA]</scope>
    <source>
        <strain evidence="2 3">USM7</strain>
    </source>
</reference>
<dbReference type="PANTHER" id="PTHR42924">
    <property type="entry name" value="EXONUCLEASE"/>
    <property type="match status" value="1"/>
</dbReference>
<proteinExistence type="predicted"/>
<organism evidence="2 3">
    <name type="scientific">Marinomonas ostreistagni</name>
    <dbReference type="NCBI Taxonomy" id="359209"/>
    <lineage>
        <taxon>Bacteria</taxon>
        <taxon>Pseudomonadati</taxon>
        <taxon>Pseudomonadota</taxon>
        <taxon>Gammaproteobacteria</taxon>
        <taxon>Oceanospirillales</taxon>
        <taxon>Oceanospirillaceae</taxon>
        <taxon>Marinomonas</taxon>
    </lineage>
</organism>
<evidence type="ECO:0000259" key="1">
    <source>
        <dbReference type="SMART" id="SM00481"/>
    </source>
</evidence>
<keyword evidence="3" id="KW-1185">Reference proteome</keyword>
<evidence type="ECO:0000313" key="2">
    <source>
        <dbReference type="EMBL" id="MBJ7549288.1"/>
    </source>
</evidence>
<accession>A0ABS0Z786</accession>
<name>A0ABS0Z786_9GAMM</name>
<protein>
    <submittedName>
        <fullName evidence="2">PHP domain-containing protein</fullName>
    </submittedName>
</protein>
<dbReference type="InterPro" id="IPR004013">
    <property type="entry name" value="PHP_dom"/>
</dbReference>
<dbReference type="EMBL" id="JAEMUH010000001">
    <property type="protein sequence ID" value="MBJ7549288.1"/>
    <property type="molecule type" value="Genomic_DNA"/>
</dbReference>
<feature type="domain" description="Polymerase/histidinol phosphatase N-terminal" evidence="1">
    <location>
        <begin position="9"/>
        <end position="74"/>
    </location>
</feature>
<dbReference type="Gene3D" id="1.10.150.650">
    <property type="match status" value="1"/>
</dbReference>
<dbReference type="InterPro" id="IPR016195">
    <property type="entry name" value="Pol/histidinol_Pase-like"/>
</dbReference>
<dbReference type="Gene3D" id="3.20.20.140">
    <property type="entry name" value="Metal-dependent hydrolases"/>
    <property type="match status" value="1"/>
</dbReference>
<dbReference type="RefSeq" id="WP_199460277.1">
    <property type="nucleotide sequence ID" value="NZ_JAEMUH010000001.1"/>
</dbReference>
<dbReference type="PANTHER" id="PTHR42924:SF3">
    <property type="entry name" value="POLYMERASE_HISTIDINOL PHOSPHATASE N-TERMINAL DOMAIN-CONTAINING PROTEIN"/>
    <property type="match status" value="1"/>
</dbReference>
<comment type="caution">
    <text evidence="2">The sequence shown here is derived from an EMBL/GenBank/DDBJ whole genome shotgun (WGS) entry which is preliminary data.</text>
</comment>
<gene>
    <name evidence="2" type="ORF">JHD44_01205</name>
</gene>
<dbReference type="InterPro" id="IPR052018">
    <property type="entry name" value="PHP_domain"/>
</dbReference>
<dbReference type="CDD" id="cd07438">
    <property type="entry name" value="PHP_HisPPase_AMP"/>
    <property type="match status" value="1"/>
</dbReference>
<dbReference type="Pfam" id="PF02811">
    <property type="entry name" value="PHP"/>
    <property type="match status" value="1"/>
</dbReference>
<dbReference type="SMART" id="SM00481">
    <property type="entry name" value="POLIIIAc"/>
    <property type="match status" value="1"/>
</dbReference>
<dbReference type="InterPro" id="IPR003141">
    <property type="entry name" value="Pol/His_phosphatase_N"/>
</dbReference>
<dbReference type="Proteomes" id="UP000598488">
    <property type="component" value="Unassembled WGS sequence"/>
</dbReference>